<keyword evidence="5" id="KW-1185">Reference proteome</keyword>
<evidence type="ECO:0000313" key="5">
    <source>
        <dbReference type="Proteomes" id="UP000246991"/>
    </source>
</evidence>
<dbReference type="GO" id="GO:0004596">
    <property type="term" value="F:protein-N-terminal amino-acid acetyltransferase activity"/>
    <property type="evidence" value="ECO:0007669"/>
    <property type="project" value="TreeGrafter"/>
</dbReference>
<dbReference type="GO" id="GO:0031416">
    <property type="term" value="C:NatB complex"/>
    <property type="evidence" value="ECO:0007669"/>
    <property type="project" value="TreeGrafter"/>
</dbReference>
<feature type="non-terminal residue" evidence="4">
    <location>
        <position position="89"/>
    </location>
</feature>
<evidence type="ECO:0000256" key="2">
    <source>
        <dbReference type="ARBA" id="ARBA00023315"/>
    </source>
</evidence>
<dbReference type="Gene3D" id="3.40.630.30">
    <property type="match status" value="1"/>
</dbReference>
<dbReference type="InterPro" id="IPR016181">
    <property type="entry name" value="Acyl_CoA_acyltransferase"/>
</dbReference>
<comment type="caution">
    <text evidence="4">The sequence shown here is derived from an EMBL/GenBank/DDBJ whole genome shotgun (WGS) entry which is preliminary data.</text>
</comment>
<dbReference type="AlphaFoldDB" id="A0A317SV09"/>
<dbReference type="InterPro" id="IPR051646">
    <property type="entry name" value="NatB_acetyltransferase_subunit"/>
</dbReference>
<feature type="domain" description="N-acetyltransferase" evidence="3">
    <location>
        <begin position="8"/>
        <end position="66"/>
    </location>
</feature>
<dbReference type="PANTHER" id="PTHR45910:SF1">
    <property type="entry name" value="N-ALPHA-ACETYLTRANSFERASE 20"/>
    <property type="match status" value="1"/>
</dbReference>
<keyword evidence="2" id="KW-0012">Acyltransferase</keyword>
<protein>
    <recommendedName>
        <fullName evidence="3">N-acetyltransferase domain-containing protein</fullName>
    </recommendedName>
</protein>
<proteinExistence type="predicted"/>
<evidence type="ECO:0000259" key="3">
    <source>
        <dbReference type="Pfam" id="PF00583"/>
    </source>
</evidence>
<organism evidence="4 5">
    <name type="scientific">Tuber magnatum</name>
    <name type="common">white Piedmont truffle</name>
    <dbReference type="NCBI Taxonomy" id="42249"/>
    <lineage>
        <taxon>Eukaryota</taxon>
        <taxon>Fungi</taxon>
        <taxon>Dikarya</taxon>
        <taxon>Ascomycota</taxon>
        <taxon>Pezizomycotina</taxon>
        <taxon>Pezizomycetes</taxon>
        <taxon>Pezizales</taxon>
        <taxon>Tuberaceae</taxon>
        <taxon>Tuber</taxon>
    </lineage>
</organism>
<dbReference type="OrthoDB" id="10264728at2759"/>
<reference evidence="4 5" key="1">
    <citation type="submission" date="2018-03" db="EMBL/GenBank/DDBJ databases">
        <title>Genomes of Pezizomycetes fungi and the evolution of truffles.</title>
        <authorList>
            <person name="Murat C."/>
            <person name="Payen T."/>
            <person name="Noel B."/>
            <person name="Kuo A."/>
            <person name="Martin F.M."/>
        </authorList>
    </citation>
    <scope>NUCLEOTIDE SEQUENCE [LARGE SCALE GENOMIC DNA]</scope>
    <source>
        <strain evidence="4">091103-1</strain>
    </source>
</reference>
<dbReference type="Proteomes" id="UP000246991">
    <property type="component" value="Unassembled WGS sequence"/>
</dbReference>
<dbReference type="PANTHER" id="PTHR45910">
    <property type="entry name" value="N-ALPHA-ACETYLTRANSFERASE 20"/>
    <property type="match status" value="1"/>
</dbReference>
<dbReference type="SUPFAM" id="SSF55729">
    <property type="entry name" value="Acyl-CoA N-acyltransferases (Nat)"/>
    <property type="match status" value="1"/>
</dbReference>
<keyword evidence="1" id="KW-0808">Transferase</keyword>
<dbReference type="InterPro" id="IPR000182">
    <property type="entry name" value="GNAT_dom"/>
</dbReference>
<name>A0A317SV09_9PEZI</name>
<gene>
    <name evidence="4" type="ORF">C7212DRAFT_312553</name>
</gene>
<evidence type="ECO:0000313" key="4">
    <source>
        <dbReference type="EMBL" id="PWW77397.1"/>
    </source>
</evidence>
<evidence type="ECO:0000256" key="1">
    <source>
        <dbReference type="ARBA" id="ARBA00022679"/>
    </source>
</evidence>
<dbReference type="EMBL" id="PYWC01000023">
    <property type="protein sequence ID" value="PWW77397.1"/>
    <property type="molecule type" value="Genomic_DNA"/>
</dbReference>
<accession>A0A317SV09</accession>
<dbReference type="Pfam" id="PF00583">
    <property type="entry name" value="Acetyltransf_1"/>
    <property type="match status" value="1"/>
</dbReference>
<sequence length="89" mass="9958">MGKAEGTTKDWYGHVTAVTVAPEYCRLSLAKTIMDELEHVTTSVYNGNFVDLSVRVSNKITIRMYEGRRYLAYRTVMEYYSSSSGSGSG</sequence>